<dbReference type="Pfam" id="PF02581">
    <property type="entry name" value="TMP-TENI"/>
    <property type="match status" value="1"/>
</dbReference>
<name>A0A9D1DED6_9FIRM</name>
<organism evidence="4 5">
    <name type="scientific">Candidatus Egerieicola pullicola</name>
    <dbReference type="NCBI Taxonomy" id="2840775"/>
    <lineage>
        <taxon>Bacteria</taxon>
        <taxon>Bacillati</taxon>
        <taxon>Bacillota</taxon>
        <taxon>Clostridia</taxon>
        <taxon>Eubacteriales</taxon>
        <taxon>Oscillospiraceae</taxon>
        <taxon>Oscillospiraceae incertae sedis</taxon>
        <taxon>Candidatus Egerieicola</taxon>
    </lineage>
</organism>
<feature type="domain" description="Thiamine phosphate synthase/TenI" evidence="3">
    <location>
        <begin position="98"/>
        <end position="181"/>
    </location>
</feature>
<evidence type="ECO:0000256" key="2">
    <source>
        <dbReference type="ARBA" id="ARBA00022977"/>
    </source>
</evidence>
<reference evidence="4" key="2">
    <citation type="journal article" date="2021" name="PeerJ">
        <title>Extensive microbial diversity within the chicken gut microbiome revealed by metagenomics and culture.</title>
        <authorList>
            <person name="Gilroy R."/>
            <person name="Ravi A."/>
            <person name="Getino M."/>
            <person name="Pursley I."/>
            <person name="Horton D.L."/>
            <person name="Alikhan N.F."/>
            <person name="Baker D."/>
            <person name="Gharbi K."/>
            <person name="Hall N."/>
            <person name="Watson M."/>
            <person name="Adriaenssens E.M."/>
            <person name="Foster-Nyarko E."/>
            <person name="Jarju S."/>
            <person name="Secka A."/>
            <person name="Antonio M."/>
            <person name="Oren A."/>
            <person name="Chaudhuri R.R."/>
            <person name="La Ragione R."/>
            <person name="Hildebrand F."/>
            <person name="Pallen M.J."/>
        </authorList>
    </citation>
    <scope>NUCLEOTIDE SEQUENCE</scope>
    <source>
        <strain evidence="4">CHK184-25365</strain>
    </source>
</reference>
<evidence type="ECO:0000313" key="4">
    <source>
        <dbReference type="EMBL" id="HIR41490.1"/>
    </source>
</evidence>
<proteinExistence type="predicted"/>
<dbReference type="InterPro" id="IPR036206">
    <property type="entry name" value="ThiamineP_synth_sf"/>
</dbReference>
<dbReference type="PANTHER" id="PTHR20857">
    <property type="entry name" value="THIAMINE-PHOSPHATE PYROPHOSPHORYLASE"/>
    <property type="match status" value="1"/>
</dbReference>
<dbReference type="GO" id="GO:0009228">
    <property type="term" value="P:thiamine biosynthetic process"/>
    <property type="evidence" value="ECO:0007669"/>
    <property type="project" value="UniProtKB-KW"/>
</dbReference>
<comment type="pathway">
    <text evidence="1">Cofactor biosynthesis; thiamine diphosphate biosynthesis.</text>
</comment>
<dbReference type="GO" id="GO:0005737">
    <property type="term" value="C:cytoplasm"/>
    <property type="evidence" value="ECO:0007669"/>
    <property type="project" value="TreeGrafter"/>
</dbReference>
<comment type="caution">
    <text evidence="4">The sequence shown here is derived from an EMBL/GenBank/DDBJ whole genome shotgun (WGS) entry which is preliminary data.</text>
</comment>
<accession>A0A9D1DED6</accession>
<evidence type="ECO:0000256" key="1">
    <source>
        <dbReference type="ARBA" id="ARBA00004948"/>
    </source>
</evidence>
<dbReference type="PANTHER" id="PTHR20857:SF15">
    <property type="entry name" value="THIAMINE-PHOSPHATE SYNTHASE"/>
    <property type="match status" value="1"/>
</dbReference>
<sequence>MFTCNTIAVTYRKLCTRPFLEQIDRVLKQKPVGLILREKDLSWEDYAVLAKQVISLCQAAGVSCYLNGFPRAGEQLGHPWLQFSFRLLLEYGRPRGTQRLGISVHSVEEAVRAQQLGADFLMAGHIFSTDCKPGLPPRGLEFLQQVCQAVTIPVYAIGGITPENAPLAIQAGAEGVCVMSGAMKI</sequence>
<dbReference type="SUPFAM" id="SSF51391">
    <property type="entry name" value="Thiamin phosphate synthase"/>
    <property type="match status" value="1"/>
</dbReference>
<dbReference type="InterPro" id="IPR022998">
    <property type="entry name" value="ThiamineP_synth_TenI"/>
</dbReference>
<reference evidence="4" key="1">
    <citation type="submission" date="2020-10" db="EMBL/GenBank/DDBJ databases">
        <authorList>
            <person name="Gilroy R."/>
        </authorList>
    </citation>
    <scope>NUCLEOTIDE SEQUENCE</scope>
    <source>
        <strain evidence="4">CHK184-25365</strain>
    </source>
</reference>
<keyword evidence="2" id="KW-0784">Thiamine biosynthesis</keyword>
<gene>
    <name evidence="4" type="ORF">IAB36_06670</name>
</gene>
<dbReference type="Gene3D" id="3.20.20.70">
    <property type="entry name" value="Aldolase class I"/>
    <property type="match status" value="1"/>
</dbReference>
<dbReference type="EMBL" id="DVGY01000151">
    <property type="protein sequence ID" value="HIR41490.1"/>
    <property type="molecule type" value="Genomic_DNA"/>
</dbReference>
<protein>
    <submittedName>
        <fullName evidence="4">Thiamine phosphate synthase</fullName>
    </submittedName>
</protein>
<dbReference type="GO" id="GO:0004789">
    <property type="term" value="F:thiamine-phosphate diphosphorylase activity"/>
    <property type="evidence" value="ECO:0007669"/>
    <property type="project" value="TreeGrafter"/>
</dbReference>
<evidence type="ECO:0000313" key="5">
    <source>
        <dbReference type="Proteomes" id="UP000886749"/>
    </source>
</evidence>
<dbReference type="InterPro" id="IPR013785">
    <property type="entry name" value="Aldolase_TIM"/>
</dbReference>
<dbReference type="CDD" id="cd00564">
    <property type="entry name" value="TMP_TenI"/>
    <property type="match status" value="1"/>
</dbReference>
<dbReference type="Proteomes" id="UP000886749">
    <property type="component" value="Unassembled WGS sequence"/>
</dbReference>
<evidence type="ECO:0000259" key="3">
    <source>
        <dbReference type="Pfam" id="PF02581"/>
    </source>
</evidence>
<dbReference type="AlphaFoldDB" id="A0A9D1DED6"/>